<comment type="caution">
    <text evidence="2">The sequence shown here is derived from an EMBL/GenBank/DDBJ whole genome shotgun (WGS) entry which is preliminary data.</text>
</comment>
<dbReference type="Pfam" id="PF07238">
    <property type="entry name" value="PilZ"/>
    <property type="match status" value="1"/>
</dbReference>
<proteinExistence type="predicted"/>
<dbReference type="GO" id="GO:0035438">
    <property type="term" value="F:cyclic-di-GMP binding"/>
    <property type="evidence" value="ECO:0007669"/>
    <property type="project" value="InterPro"/>
</dbReference>
<sequence>MSSQRRKSVRRRALLPAKVLLPAGTVECLVNDLSDEGAKLQFRMSPGAWPAQFRIMIAGEVTPRLCKLRWSTGLHIGIEFSGGRNALLNPAALEARLVQLRTGQGAQ</sequence>
<dbReference type="SUPFAM" id="SSF141371">
    <property type="entry name" value="PilZ domain-like"/>
    <property type="match status" value="1"/>
</dbReference>
<dbReference type="Proteomes" id="UP000603912">
    <property type="component" value="Unassembled WGS sequence"/>
</dbReference>
<dbReference type="RefSeq" id="WP_188518322.1">
    <property type="nucleotide sequence ID" value="NZ_BMES01000002.1"/>
</dbReference>
<evidence type="ECO:0000313" key="3">
    <source>
        <dbReference type="Proteomes" id="UP000603912"/>
    </source>
</evidence>
<name>A0A917MK87_9HYPH</name>
<feature type="domain" description="PilZ" evidence="1">
    <location>
        <begin position="4"/>
        <end position="85"/>
    </location>
</feature>
<keyword evidence="3" id="KW-1185">Reference proteome</keyword>
<dbReference type="EMBL" id="BMES01000002">
    <property type="protein sequence ID" value="GGH22481.1"/>
    <property type="molecule type" value="Genomic_DNA"/>
</dbReference>
<gene>
    <name evidence="2" type="ORF">GCM10007036_27520</name>
</gene>
<protein>
    <recommendedName>
        <fullName evidence="1">PilZ domain-containing protein</fullName>
    </recommendedName>
</protein>
<evidence type="ECO:0000313" key="2">
    <source>
        <dbReference type="EMBL" id="GGH22481.1"/>
    </source>
</evidence>
<evidence type="ECO:0000259" key="1">
    <source>
        <dbReference type="Pfam" id="PF07238"/>
    </source>
</evidence>
<reference evidence="2" key="1">
    <citation type="journal article" date="2014" name="Int. J. Syst. Evol. Microbiol.">
        <title>Complete genome sequence of Corynebacterium casei LMG S-19264T (=DSM 44701T), isolated from a smear-ripened cheese.</title>
        <authorList>
            <consortium name="US DOE Joint Genome Institute (JGI-PGF)"/>
            <person name="Walter F."/>
            <person name="Albersmeier A."/>
            <person name="Kalinowski J."/>
            <person name="Ruckert C."/>
        </authorList>
    </citation>
    <scope>NUCLEOTIDE SEQUENCE</scope>
    <source>
        <strain evidence="2">CGMCC 1.12214</strain>
    </source>
</reference>
<dbReference type="InterPro" id="IPR009875">
    <property type="entry name" value="PilZ_domain"/>
</dbReference>
<reference evidence="2" key="2">
    <citation type="submission" date="2020-09" db="EMBL/GenBank/DDBJ databases">
        <authorList>
            <person name="Sun Q."/>
            <person name="Zhou Y."/>
        </authorList>
    </citation>
    <scope>NUCLEOTIDE SEQUENCE</scope>
    <source>
        <strain evidence="2">CGMCC 1.12214</strain>
    </source>
</reference>
<accession>A0A917MK87</accession>
<dbReference type="AlphaFoldDB" id="A0A917MK87"/>
<dbReference type="Gene3D" id="2.40.10.220">
    <property type="entry name" value="predicted glycosyltransferase like domains"/>
    <property type="match status" value="1"/>
</dbReference>
<organism evidence="2 3">
    <name type="scientific">Alsobacter metallidurans</name>
    <dbReference type="NCBI Taxonomy" id="340221"/>
    <lineage>
        <taxon>Bacteria</taxon>
        <taxon>Pseudomonadati</taxon>
        <taxon>Pseudomonadota</taxon>
        <taxon>Alphaproteobacteria</taxon>
        <taxon>Hyphomicrobiales</taxon>
        <taxon>Alsobacteraceae</taxon>
        <taxon>Alsobacter</taxon>
    </lineage>
</organism>